<evidence type="ECO:0000313" key="4">
    <source>
        <dbReference type="Proteomes" id="UP000053257"/>
    </source>
</evidence>
<dbReference type="OrthoDB" id="2738198at2759"/>
<dbReference type="AlphaFoldDB" id="A0A0C3P385"/>
<feature type="domain" description="CxC2-like cysteine cluster KDZ transposase-associated" evidence="2">
    <location>
        <begin position="173"/>
        <end position="276"/>
    </location>
</feature>
<sequence>MAFWRKTSKKKGKTGSTIDDLVGGKFAGGPSNAWSPYGRREELVQEPVADLETGAKQVAERESEVDLGQRHGDEDADPARSVGEGGQSAKRTKFSNRQKPSELMSAFGKTAKQSKCTKCQAVEDGRSSLYRCFHCQSPVVLCKSCVLNVHEANPWHFVEEWDKLRRFWKRMPLTRLGVTIHLGHNGHACPLSLAEPRTMTIVSENGMHEMGMQFCRCLDPVTQEYTPDVTQLLLRGYWPSTWDKPLTAFTVQVMKEFTLLANQADSVTDRYHEFLSAHRTFSFVTAAKRHGRDIRNLAYSDLTVLCPACPQVDMNMDPGWLSRREELRFLDALYYSIDGNFHANLKEKPGDENDFPLSKGAGYFANEDAVAAYLQTQASGLQRWIDLLVHVAAYDISCQYQIKFNWRMEELARTLERLEISHLVKMNRKRLFPKTIAGVGKFHLAGHRADCRYLRSFNFLPFSTMADGEASERVWSVANPNGNRSREMNPGHRHDEITRFYGDQNARRVHNMPITLDRKHRIGEEHHGKVATALQFLEDEIEDKFGEEWLEELKQTETRFKEDVLDPKKHPNLKNPYDLERPDVPSQQQVVVRLQTQHAALKGGLEGIAVIEDGITLQERKAALLHLIENGESVRSIANERGDLQLEVATWQERYAALESVETEGEDEDEEENEEIIDRRSGKRKASGHGGERKERSAEWHEVNAMAIILPSSCDRRLLDDESMKGVKDVETELRKGQGHHALDLLRTHLITSYSTQEEAKQRSSRAKKGHAATTRFGSRIANKKRDIRTAADLYRRVRRALVALGVTNDQDFKPLRQSDCKPFTVSTADQLGDSKKQPSWIWQRLKFLDNDDVTKNFDNYAEAAIKVHWFRMSALKSRWWEEVEVVQEEMRRTVRFFKFSEDEWLQRGEREEEAGFEGGASYARKQAYRYERLVEVCRETWRKVEGVNIDKIFHHRPDGGRYSLDTTAEVRRYIRDLDPVD</sequence>
<dbReference type="InterPro" id="IPR041457">
    <property type="entry name" value="CxC2_KDZ-assoc"/>
</dbReference>
<dbReference type="Pfam" id="PF18758">
    <property type="entry name" value="KDZ"/>
    <property type="match status" value="1"/>
</dbReference>
<dbReference type="Proteomes" id="UP000053257">
    <property type="component" value="Unassembled WGS sequence"/>
</dbReference>
<feature type="compositionally biased region" description="Basic residues" evidence="1">
    <location>
        <begin position="1"/>
        <end position="13"/>
    </location>
</feature>
<keyword evidence="4" id="KW-1185">Reference proteome</keyword>
<evidence type="ECO:0000256" key="1">
    <source>
        <dbReference type="SAM" id="MobiDB-lite"/>
    </source>
</evidence>
<proteinExistence type="predicted"/>
<evidence type="ECO:0000259" key="2">
    <source>
        <dbReference type="Pfam" id="PF18803"/>
    </source>
</evidence>
<feature type="region of interest" description="Disordered" evidence="1">
    <location>
        <begin position="1"/>
        <end position="100"/>
    </location>
</feature>
<gene>
    <name evidence="3" type="ORF">PHLGIDRAFT_113846</name>
</gene>
<dbReference type="InterPro" id="IPR040521">
    <property type="entry name" value="KDZ"/>
</dbReference>
<dbReference type="EMBL" id="KN840440">
    <property type="protein sequence ID" value="KIP12369.1"/>
    <property type="molecule type" value="Genomic_DNA"/>
</dbReference>
<dbReference type="Pfam" id="PF18803">
    <property type="entry name" value="CxC2"/>
    <property type="match status" value="1"/>
</dbReference>
<organism evidence="3 4">
    <name type="scientific">Phlebiopsis gigantea (strain 11061_1 CR5-6)</name>
    <name type="common">White-rot fungus</name>
    <name type="synonym">Peniophora gigantea</name>
    <dbReference type="NCBI Taxonomy" id="745531"/>
    <lineage>
        <taxon>Eukaryota</taxon>
        <taxon>Fungi</taxon>
        <taxon>Dikarya</taxon>
        <taxon>Basidiomycota</taxon>
        <taxon>Agaricomycotina</taxon>
        <taxon>Agaricomycetes</taxon>
        <taxon>Polyporales</taxon>
        <taxon>Phanerochaetaceae</taxon>
        <taxon>Phlebiopsis</taxon>
    </lineage>
</organism>
<accession>A0A0C3P385</accession>
<evidence type="ECO:0000313" key="3">
    <source>
        <dbReference type="EMBL" id="KIP12369.1"/>
    </source>
</evidence>
<name>A0A0C3P385_PHLG1</name>
<reference evidence="3 4" key="1">
    <citation type="journal article" date="2014" name="PLoS Genet.">
        <title>Analysis of the Phlebiopsis gigantea genome, transcriptome and secretome provides insight into its pioneer colonization strategies of wood.</title>
        <authorList>
            <person name="Hori C."/>
            <person name="Ishida T."/>
            <person name="Igarashi K."/>
            <person name="Samejima M."/>
            <person name="Suzuki H."/>
            <person name="Master E."/>
            <person name="Ferreira P."/>
            <person name="Ruiz-Duenas F.J."/>
            <person name="Held B."/>
            <person name="Canessa P."/>
            <person name="Larrondo L.F."/>
            <person name="Schmoll M."/>
            <person name="Druzhinina I.S."/>
            <person name="Kubicek C.P."/>
            <person name="Gaskell J.A."/>
            <person name="Kersten P."/>
            <person name="St John F."/>
            <person name="Glasner J."/>
            <person name="Sabat G."/>
            <person name="Splinter BonDurant S."/>
            <person name="Syed K."/>
            <person name="Yadav J."/>
            <person name="Mgbeahuruike A.C."/>
            <person name="Kovalchuk A."/>
            <person name="Asiegbu F.O."/>
            <person name="Lackner G."/>
            <person name="Hoffmeister D."/>
            <person name="Rencoret J."/>
            <person name="Gutierrez A."/>
            <person name="Sun H."/>
            <person name="Lindquist E."/>
            <person name="Barry K."/>
            <person name="Riley R."/>
            <person name="Grigoriev I.V."/>
            <person name="Henrissat B."/>
            <person name="Kues U."/>
            <person name="Berka R.M."/>
            <person name="Martinez A.T."/>
            <person name="Covert S.F."/>
            <person name="Blanchette R.A."/>
            <person name="Cullen D."/>
        </authorList>
    </citation>
    <scope>NUCLEOTIDE SEQUENCE [LARGE SCALE GENOMIC DNA]</scope>
    <source>
        <strain evidence="3 4">11061_1 CR5-6</strain>
    </source>
</reference>
<feature type="compositionally biased region" description="Basic and acidic residues" evidence="1">
    <location>
        <begin position="58"/>
        <end position="73"/>
    </location>
</feature>
<protein>
    <recommendedName>
        <fullName evidence="2">CxC2-like cysteine cluster KDZ transposase-associated domain-containing protein</fullName>
    </recommendedName>
</protein>
<feature type="region of interest" description="Disordered" evidence="1">
    <location>
        <begin position="659"/>
        <end position="698"/>
    </location>
</feature>
<dbReference type="HOGENOM" id="CLU_003703_13_0_1"/>
<feature type="compositionally biased region" description="Acidic residues" evidence="1">
    <location>
        <begin position="661"/>
        <end position="675"/>
    </location>
</feature>